<gene>
    <name evidence="1" type="ORF">BV25DRAFT_1915734</name>
</gene>
<name>A0ACB8T3D1_9AGAM</name>
<dbReference type="EMBL" id="MU277205">
    <property type="protein sequence ID" value="KAI0063002.1"/>
    <property type="molecule type" value="Genomic_DNA"/>
</dbReference>
<organism evidence="1 2">
    <name type="scientific">Artomyces pyxidatus</name>
    <dbReference type="NCBI Taxonomy" id="48021"/>
    <lineage>
        <taxon>Eukaryota</taxon>
        <taxon>Fungi</taxon>
        <taxon>Dikarya</taxon>
        <taxon>Basidiomycota</taxon>
        <taxon>Agaricomycotina</taxon>
        <taxon>Agaricomycetes</taxon>
        <taxon>Russulales</taxon>
        <taxon>Auriscalpiaceae</taxon>
        <taxon>Artomyces</taxon>
    </lineage>
</organism>
<accession>A0ACB8T3D1</accession>
<reference evidence="1" key="1">
    <citation type="submission" date="2021-03" db="EMBL/GenBank/DDBJ databases">
        <authorList>
            <consortium name="DOE Joint Genome Institute"/>
            <person name="Ahrendt S."/>
            <person name="Looney B.P."/>
            <person name="Miyauchi S."/>
            <person name="Morin E."/>
            <person name="Drula E."/>
            <person name="Courty P.E."/>
            <person name="Chicoki N."/>
            <person name="Fauchery L."/>
            <person name="Kohler A."/>
            <person name="Kuo A."/>
            <person name="Labutti K."/>
            <person name="Pangilinan J."/>
            <person name="Lipzen A."/>
            <person name="Riley R."/>
            <person name="Andreopoulos W."/>
            <person name="He G."/>
            <person name="Johnson J."/>
            <person name="Barry K.W."/>
            <person name="Grigoriev I.V."/>
            <person name="Nagy L."/>
            <person name="Hibbett D."/>
            <person name="Henrissat B."/>
            <person name="Matheny P.B."/>
            <person name="Labbe J."/>
            <person name="Martin F."/>
        </authorList>
    </citation>
    <scope>NUCLEOTIDE SEQUENCE</scope>
    <source>
        <strain evidence="1">HHB10654</strain>
    </source>
</reference>
<reference evidence="1" key="2">
    <citation type="journal article" date="2022" name="New Phytol.">
        <title>Evolutionary transition to the ectomycorrhizal habit in the genomes of a hyperdiverse lineage of mushroom-forming fungi.</title>
        <authorList>
            <person name="Looney B."/>
            <person name="Miyauchi S."/>
            <person name="Morin E."/>
            <person name="Drula E."/>
            <person name="Courty P.E."/>
            <person name="Kohler A."/>
            <person name="Kuo A."/>
            <person name="LaButti K."/>
            <person name="Pangilinan J."/>
            <person name="Lipzen A."/>
            <person name="Riley R."/>
            <person name="Andreopoulos W."/>
            <person name="He G."/>
            <person name="Johnson J."/>
            <person name="Nolan M."/>
            <person name="Tritt A."/>
            <person name="Barry K.W."/>
            <person name="Grigoriev I.V."/>
            <person name="Nagy L.G."/>
            <person name="Hibbett D."/>
            <person name="Henrissat B."/>
            <person name="Matheny P.B."/>
            <person name="Labbe J."/>
            <person name="Martin F.M."/>
        </authorList>
    </citation>
    <scope>NUCLEOTIDE SEQUENCE</scope>
    <source>
        <strain evidence="1">HHB10654</strain>
    </source>
</reference>
<comment type="caution">
    <text evidence="1">The sequence shown here is derived from an EMBL/GenBank/DDBJ whole genome shotgun (WGS) entry which is preliminary data.</text>
</comment>
<keyword evidence="2" id="KW-1185">Reference proteome</keyword>
<evidence type="ECO:0000313" key="2">
    <source>
        <dbReference type="Proteomes" id="UP000814140"/>
    </source>
</evidence>
<dbReference type="Proteomes" id="UP000814140">
    <property type="component" value="Unassembled WGS sequence"/>
</dbReference>
<protein>
    <submittedName>
        <fullName evidence="1">Uncharacterized protein</fullName>
    </submittedName>
</protein>
<sequence>MSSWRNGLDVQLTINYYLALVSFTILYYDYALTIIMEIDVFWPPKNRISFASVLYFLNRYLSVLGQVLVVYEIFVDSPTEHIALLQFLAAALCLLRVSALYDNHRAIIGLLATIILGCIGTVCWSSFAYHPHGPGTQMEFFQLPGVRGCNPLYPKSEALRLGLTWSGVLVFDVIVFILTFYKAVRIGGFRRPNTLFHLLLRDGTVYFVVLFLANLANILTFLLAPPLLKGINGLVTNVLSATLVSRLMLNLRVESAKLNEERMNAETLGIA</sequence>
<evidence type="ECO:0000313" key="1">
    <source>
        <dbReference type="EMBL" id="KAI0063002.1"/>
    </source>
</evidence>
<proteinExistence type="predicted"/>